<evidence type="ECO:0000256" key="1">
    <source>
        <dbReference type="ARBA" id="ARBA00004141"/>
    </source>
</evidence>
<evidence type="ECO:0000256" key="8">
    <source>
        <dbReference type="ARBA" id="ARBA00023136"/>
    </source>
</evidence>
<evidence type="ECO:0000256" key="5">
    <source>
        <dbReference type="ARBA" id="ARBA00022692"/>
    </source>
</evidence>
<gene>
    <name evidence="11" type="ORF">KEM10_01305</name>
</gene>
<dbReference type="Gene3D" id="1.10.357.140">
    <property type="entry name" value="UbiA prenyltransferase"/>
    <property type="match status" value="1"/>
</dbReference>
<evidence type="ECO:0000256" key="7">
    <source>
        <dbReference type="ARBA" id="ARBA00023133"/>
    </source>
</evidence>
<keyword evidence="5 10" id="KW-0812">Transmembrane</keyword>
<dbReference type="RefSeq" id="WP_212212447.1">
    <property type="nucleotide sequence ID" value="NZ_JAGUCO010000001.1"/>
</dbReference>
<keyword evidence="12" id="KW-1185">Reference proteome</keyword>
<dbReference type="Proteomes" id="UP000708576">
    <property type="component" value="Unassembled WGS sequence"/>
</dbReference>
<feature type="transmembrane region" description="Helical" evidence="10">
    <location>
        <begin position="234"/>
        <end position="255"/>
    </location>
</feature>
<accession>A0ABS5JPX4</accession>
<dbReference type="EMBL" id="JAGUCO010000001">
    <property type="protein sequence ID" value="MBS2096893.1"/>
    <property type="molecule type" value="Genomic_DNA"/>
</dbReference>
<comment type="caution">
    <text evidence="11">The sequence shown here is derived from an EMBL/GenBank/DDBJ whole genome shotgun (WGS) entry which is preliminary data.</text>
</comment>
<dbReference type="CDD" id="cd13957">
    <property type="entry name" value="PT_UbiA_Cox10"/>
    <property type="match status" value="1"/>
</dbReference>
<evidence type="ECO:0000256" key="3">
    <source>
        <dbReference type="ARBA" id="ARBA00022475"/>
    </source>
</evidence>
<evidence type="ECO:0000256" key="6">
    <source>
        <dbReference type="ARBA" id="ARBA00022989"/>
    </source>
</evidence>
<feature type="transmembrane region" description="Helical" evidence="10">
    <location>
        <begin position="267"/>
        <end position="284"/>
    </location>
</feature>
<evidence type="ECO:0000256" key="2">
    <source>
        <dbReference type="ARBA" id="ARBA00012292"/>
    </source>
</evidence>
<keyword evidence="8 10" id="KW-0472">Membrane</keyword>
<dbReference type="PANTHER" id="PTHR43448:SF2">
    <property type="entry name" value="PROTOHEME IX FARNESYLTRANSFERASE, MITOCHONDRIAL"/>
    <property type="match status" value="1"/>
</dbReference>
<dbReference type="PROSITE" id="PS00943">
    <property type="entry name" value="UBIA"/>
    <property type="match status" value="1"/>
</dbReference>
<dbReference type="InterPro" id="IPR000537">
    <property type="entry name" value="UbiA_prenyltransferase"/>
</dbReference>
<keyword evidence="3" id="KW-1003">Cell membrane</keyword>
<dbReference type="InterPro" id="IPR030470">
    <property type="entry name" value="UbiA_prenylTrfase_CS"/>
</dbReference>
<feature type="transmembrane region" description="Helical" evidence="10">
    <location>
        <begin position="163"/>
        <end position="181"/>
    </location>
</feature>
<feature type="transmembrane region" description="Helical" evidence="10">
    <location>
        <begin position="102"/>
        <end position="122"/>
    </location>
</feature>
<organism evidence="11 12">
    <name type="scientific">Carboxylicivirga linearis</name>
    <dbReference type="NCBI Taxonomy" id="1628157"/>
    <lineage>
        <taxon>Bacteria</taxon>
        <taxon>Pseudomonadati</taxon>
        <taxon>Bacteroidota</taxon>
        <taxon>Bacteroidia</taxon>
        <taxon>Marinilabiliales</taxon>
        <taxon>Marinilabiliaceae</taxon>
        <taxon>Carboxylicivirga</taxon>
    </lineage>
</organism>
<protein>
    <recommendedName>
        <fullName evidence="2">heme o synthase</fullName>
        <ecNumber evidence="2">2.5.1.141</ecNumber>
    </recommendedName>
</protein>
<dbReference type="InterPro" id="IPR006369">
    <property type="entry name" value="Protohaem_IX_farnesylTrfase"/>
</dbReference>
<feature type="transmembrane region" description="Helical" evidence="10">
    <location>
        <begin position="134"/>
        <end position="157"/>
    </location>
</feature>
<comment type="subcellular location">
    <subcellularLocation>
        <location evidence="1">Membrane</location>
        <topology evidence="1">Multi-pass membrane protein</topology>
    </subcellularLocation>
</comment>
<keyword evidence="6 10" id="KW-1133">Transmembrane helix</keyword>
<name>A0ABS5JPX4_9BACT</name>
<feature type="transmembrane region" description="Helical" evidence="10">
    <location>
        <begin position="76"/>
        <end position="96"/>
    </location>
</feature>
<feature type="transmembrane region" description="Helical" evidence="10">
    <location>
        <begin position="12"/>
        <end position="31"/>
    </location>
</feature>
<dbReference type="EC" id="2.5.1.141" evidence="2"/>
<comment type="catalytic activity">
    <reaction evidence="9">
        <text>heme b + (2E,6E)-farnesyl diphosphate + H2O = Fe(II)-heme o + diphosphate</text>
        <dbReference type="Rhea" id="RHEA:28070"/>
        <dbReference type="ChEBI" id="CHEBI:15377"/>
        <dbReference type="ChEBI" id="CHEBI:33019"/>
        <dbReference type="ChEBI" id="CHEBI:60344"/>
        <dbReference type="ChEBI" id="CHEBI:60530"/>
        <dbReference type="ChEBI" id="CHEBI:175763"/>
        <dbReference type="EC" id="2.5.1.141"/>
    </reaction>
</comment>
<keyword evidence="4" id="KW-0808">Transferase</keyword>
<evidence type="ECO:0000313" key="12">
    <source>
        <dbReference type="Proteomes" id="UP000708576"/>
    </source>
</evidence>
<dbReference type="InterPro" id="IPR044878">
    <property type="entry name" value="UbiA_sf"/>
</dbReference>
<dbReference type="PANTHER" id="PTHR43448">
    <property type="entry name" value="PROTOHEME IX FARNESYLTRANSFERASE, MITOCHONDRIAL"/>
    <property type="match status" value="1"/>
</dbReference>
<evidence type="ECO:0000313" key="11">
    <source>
        <dbReference type="EMBL" id="MBS2096893.1"/>
    </source>
</evidence>
<dbReference type="Pfam" id="PF01040">
    <property type="entry name" value="UbiA"/>
    <property type="match status" value="1"/>
</dbReference>
<evidence type="ECO:0000256" key="10">
    <source>
        <dbReference type="SAM" id="Phobius"/>
    </source>
</evidence>
<feature type="transmembrane region" description="Helical" evidence="10">
    <location>
        <begin position="209"/>
        <end position="228"/>
    </location>
</feature>
<proteinExistence type="predicted"/>
<evidence type="ECO:0000256" key="4">
    <source>
        <dbReference type="ARBA" id="ARBA00022679"/>
    </source>
</evidence>
<keyword evidence="7" id="KW-0350">Heme biosynthesis</keyword>
<reference evidence="11 12" key="1">
    <citation type="journal article" date="2015" name="Int. J. Syst. Evol. Microbiol.">
        <title>Carboxylicivirga linearis sp. nov., isolated from a sea cucumber culture pond.</title>
        <authorList>
            <person name="Wang F.Q."/>
            <person name="Zhou Y.X."/>
            <person name="Lin X.Z."/>
            <person name="Chen G.J."/>
            <person name="Du Z.J."/>
        </authorList>
    </citation>
    <scope>NUCLEOTIDE SEQUENCE [LARGE SCALE GENOMIC DNA]</scope>
    <source>
        <strain evidence="11 12">FB218</strain>
    </source>
</reference>
<sequence length="287" mass="32496">MSLSFLHIKTLGKLSISLPVALTAYTGYIIYDESLSVYGLLVAVGIFFLSAGASSLNQMQEQKFDALMSRTANRPLPLGVINGSSAFVITFLFFLVGTFALLPFGIWTVISGWMGVLWYNLFYTPMKRWSAFSVFPGAVVGAIPPVAGWIAAGGSILDVRIHFLALFFFLGQMPHFWLLVLKYGDQYRKAGFPVITDVLSEEQINRINLVWFLATFISAMFLPFFNVITNRPVVWIITISTILMMAWSVRITLQVQKEGQSLHLRKMFLYFNSFYLWVMILIYVDQI</sequence>
<evidence type="ECO:0000256" key="9">
    <source>
        <dbReference type="ARBA" id="ARBA00047690"/>
    </source>
</evidence>
<feature type="transmembrane region" description="Helical" evidence="10">
    <location>
        <begin position="37"/>
        <end position="56"/>
    </location>
</feature>